<sequence length="136" mass="15005">MSMDDIYKFDNLEDAFVAIDNNELTEDAPFNVNNTSCYYIGKREKLLDGISMLVYKFTLIYAFQAEVEIATTGKRGGDAGHGGRTYISIKSSEETDAFSPVKISVEGDMELSAIVDSMSLFLALLGHVESNKKTLP</sequence>
<dbReference type="RefSeq" id="WP_003687937.1">
    <property type="nucleotide sequence ID" value="NZ_AWTT01000050.1"/>
</dbReference>
<protein>
    <submittedName>
        <fullName evidence="1">Uncharacterized protein</fullName>
    </submittedName>
</protein>
<dbReference type="AlphaFoldDB" id="A0A0D0Y3B4"/>
<dbReference type="Proteomes" id="UP000032279">
    <property type="component" value="Unassembled WGS sequence"/>
</dbReference>
<evidence type="ECO:0000313" key="2">
    <source>
        <dbReference type="Proteomes" id="UP000032279"/>
    </source>
</evidence>
<proteinExistence type="predicted"/>
<gene>
    <name evidence="1" type="ORF">WDC_1675</name>
</gene>
<dbReference type="PATRIC" id="fig|1335616.4.peg.1683"/>
<keyword evidence="2" id="KW-1185">Reference proteome</keyword>
<evidence type="ECO:0000313" key="1">
    <source>
        <dbReference type="EMBL" id="KIS02758.1"/>
    </source>
</evidence>
<reference evidence="1 2" key="1">
    <citation type="submission" date="2013-08" db="EMBL/GenBank/DDBJ databases">
        <title>Lactobacillus wasatchii sp. WDC04, a late gas producing bacteria isolated from aged chedder cheese.</title>
        <authorList>
            <person name="Oberg C.J."/>
            <person name="Culumber M."/>
            <person name="McMahon D.J."/>
            <person name="Broadbent J.R."/>
            <person name="Oberg T.S."/>
            <person name="Ortaki F."/>
        </authorList>
    </citation>
    <scope>NUCLEOTIDE SEQUENCE [LARGE SCALE GENOMIC DNA]</scope>
    <source>
        <strain evidence="1 2">WDC04</strain>
    </source>
</reference>
<dbReference type="OrthoDB" id="9878126at2"/>
<comment type="caution">
    <text evidence="1">The sequence shown here is derived from an EMBL/GenBank/DDBJ whole genome shotgun (WGS) entry which is preliminary data.</text>
</comment>
<dbReference type="EMBL" id="AWTT01000050">
    <property type="protein sequence ID" value="KIS02758.1"/>
    <property type="molecule type" value="Genomic_DNA"/>
</dbReference>
<accession>A0A0D0Y3B4</accession>
<organism evidence="1 2">
    <name type="scientific">Paucilactobacillus wasatchensis</name>
    <dbReference type="NCBI Taxonomy" id="1335616"/>
    <lineage>
        <taxon>Bacteria</taxon>
        <taxon>Bacillati</taxon>
        <taxon>Bacillota</taxon>
        <taxon>Bacilli</taxon>
        <taxon>Lactobacillales</taxon>
        <taxon>Lactobacillaceae</taxon>
        <taxon>Paucilactobacillus</taxon>
    </lineage>
</organism>
<name>A0A0D0Y3B4_9LACO</name>